<sequence>MATTTTTETLAGETCRPAKVRLAVIVVPLPLQGHLNQLLHLSRRISARGIPEVTSVSDKIVIIYDSLMAHVVQDIRSVPNAKSYCFESISAFALYSYFWETSGKPVLPAGAEVVGEAGPTEGSYPPELLEFVGMVDSSPSFNSGEILHGPVLSGRGNIRAK</sequence>
<dbReference type="SUPFAM" id="SSF53756">
    <property type="entry name" value="UDP-Glycosyltransferase/glycogen phosphorylase"/>
    <property type="match status" value="1"/>
</dbReference>
<dbReference type="Proteomes" id="UP001153555">
    <property type="component" value="Unassembled WGS sequence"/>
</dbReference>
<evidence type="ECO:0000259" key="2">
    <source>
        <dbReference type="Pfam" id="PF26168"/>
    </source>
</evidence>
<evidence type="ECO:0000256" key="1">
    <source>
        <dbReference type="ARBA" id="ARBA00009995"/>
    </source>
</evidence>
<evidence type="ECO:0000313" key="3">
    <source>
        <dbReference type="EMBL" id="CAA0812770.1"/>
    </source>
</evidence>
<evidence type="ECO:0000313" key="4">
    <source>
        <dbReference type="Proteomes" id="UP001153555"/>
    </source>
</evidence>
<comment type="similarity">
    <text evidence="1">Belongs to the UDP-glycosyltransferase family.</text>
</comment>
<accession>A0A9N7MKC3</accession>
<keyword evidence="4" id="KW-1185">Reference proteome</keyword>
<feature type="domain" description="Glycosyltransferase N-terminal" evidence="2">
    <location>
        <begin position="22"/>
        <end position="51"/>
    </location>
</feature>
<organism evidence="3 4">
    <name type="scientific">Striga hermonthica</name>
    <name type="common">Purple witchweed</name>
    <name type="synonym">Buchnera hermonthica</name>
    <dbReference type="NCBI Taxonomy" id="68872"/>
    <lineage>
        <taxon>Eukaryota</taxon>
        <taxon>Viridiplantae</taxon>
        <taxon>Streptophyta</taxon>
        <taxon>Embryophyta</taxon>
        <taxon>Tracheophyta</taxon>
        <taxon>Spermatophyta</taxon>
        <taxon>Magnoliopsida</taxon>
        <taxon>eudicotyledons</taxon>
        <taxon>Gunneridae</taxon>
        <taxon>Pentapetalae</taxon>
        <taxon>asterids</taxon>
        <taxon>lamiids</taxon>
        <taxon>Lamiales</taxon>
        <taxon>Orobanchaceae</taxon>
        <taxon>Buchnereae</taxon>
        <taxon>Striga</taxon>
    </lineage>
</organism>
<name>A0A9N7MKC3_STRHE</name>
<gene>
    <name evidence="3" type="ORF">SHERM_13329</name>
</gene>
<dbReference type="EMBL" id="CACSLK010011299">
    <property type="protein sequence ID" value="CAA0812770.1"/>
    <property type="molecule type" value="Genomic_DNA"/>
</dbReference>
<reference evidence="3" key="1">
    <citation type="submission" date="2019-12" db="EMBL/GenBank/DDBJ databases">
        <authorList>
            <person name="Scholes J."/>
        </authorList>
    </citation>
    <scope>NUCLEOTIDE SEQUENCE</scope>
</reference>
<feature type="domain" description="Glycosyltransferase N-terminal" evidence="2">
    <location>
        <begin position="54"/>
        <end position="146"/>
    </location>
</feature>
<protein>
    <recommendedName>
        <fullName evidence="2">Glycosyltransferase N-terminal domain-containing protein</fullName>
    </recommendedName>
</protein>
<dbReference type="InterPro" id="IPR058980">
    <property type="entry name" value="Glyco_transf_N"/>
</dbReference>
<proteinExistence type="inferred from homology"/>
<dbReference type="AlphaFoldDB" id="A0A9N7MKC3"/>
<comment type="caution">
    <text evidence="3">The sequence shown here is derived from an EMBL/GenBank/DDBJ whole genome shotgun (WGS) entry which is preliminary data.</text>
</comment>
<dbReference type="Pfam" id="PF26168">
    <property type="entry name" value="Glyco_transf_N"/>
    <property type="match status" value="2"/>
</dbReference>
<dbReference type="Gene3D" id="3.40.50.2000">
    <property type="entry name" value="Glycogen Phosphorylase B"/>
    <property type="match status" value="1"/>
</dbReference>